<proteinExistence type="predicted"/>
<dbReference type="EMBL" id="MDYM01000003">
    <property type="protein sequence ID" value="OQD68232.1"/>
    <property type="molecule type" value="Genomic_DNA"/>
</dbReference>
<evidence type="ECO:0000256" key="1">
    <source>
        <dbReference type="ARBA" id="ARBA00022741"/>
    </source>
</evidence>
<name>A0A1V6NUM1_PENPO</name>
<evidence type="ECO:0000259" key="4">
    <source>
        <dbReference type="Pfam" id="PF00176"/>
    </source>
</evidence>
<dbReference type="Pfam" id="PF00176">
    <property type="entry name" value="SNF2-rel_dom"/>
    <property type="match status" value="1"/>
</dbReference>
<accession>A0A1V6NUM1</accession>
<evidence type="ECO:0000313" key="5">
    <source>
        <dbReference type="EMBL" id="OQD68232.1"/>
    </source>
</evidence>
<evidence type="ECO:0000256" key="3">
    <source>
        <dbReference type="SAM" id="MobiDB-lite"/>
    </source>
</evidence>
<sequence length="346" mass="39003">MTCMSVDSLYNPVLYLRRNALFSSSFNILYSPQEYLFTSFFAIKGFLSGKLRSKPQRKLSEPTYQTPEYGQQPVLIPQKDQPKPTKYGPHFQKGPQQEVIYDRRANGERIPPGHPDLRDRAHTFHQPRQHHAYSDPFETRPQKWSNQMTAEHGIYHIPGDIKDAQTCQNEANLHIANHTRVGARHAFNPANGPIIKTGIEAAQALVTRANTVVQGRGGFVHKYPQAYKDEKALQTHDEEVAGRRTSAKGRRGTPALRHHRLTCLSPRANSFKLAPTYLKPWKVTALGWMHLQESSPLHGGILVDTCGLGKTLTTLSLIWITNQFLPTVDAPWYVRSLPCPSPQCAG</sequence>
<dbReference type="AlphaFoldDB" id="A0A1V6NUM1"/>
<keyword evidence="2" id="KW-0067">ATP-binding</keyword>
<protein>
    <recommendedName>
        <fullName evidence="4">SNF2 N-terminal domain-containing protein</fullName>
    </recommendedName>
</protein>
<dbReference type="OrthoDB" id="4498107at2759"/>
<dbReference type="Proteomes" id="UP000191408">
    <property type="component" value="Unassembled WGS sequence"/>
</dbReference>
<evidence type="ECO:0000313" key="6">
    <source>
        <dbReference type="Proteomes" id="UP000191408"/>
    </source>
</evidence>
<dbReference type="InterPro" id="IPR000330">
    <property type="entry name" value="SNF2_N"/>
</dbReference>
<feature type="domain" description="SNF2 N-terminal" evidence="4">
    <location>
        <begin position="284"/>
        <end position="321"/>
    </location>
</feature>
<feature type="region of interest" description="Disordered" evidence="3">
    <location>
        <begin position="74"/>
        <end position="93"/>
    </location>
</feature>
<reference evidence="6" key="1">
    <citation type="journal article" date="2017" name="Nat. Microbiol.">
        <title>Global analysis of biosynthetic gene clusters reveals vast potential of secondary metabolite production in Penicillium species.</title>
        <authorList>
            <person name="Nielsen J.C."/>
            <person name="Grijseels S."/>
            <person name="Prigent S."/>
            <person name="Ji B."/>
            <person name="Dainat J."/>
            <person name="Nielsen K.F."/>
            <person name="Frisvad J.C."/>
            <person name="Workman M."/>
            <person name="Nielsen J."/>
        </authorList>
    </citation>
    <scope>NUCLEOTIDE SEQUENCE [LARGE SCALE GENOMIC DNA]</scope>
    <source>
        <strain evidence="6">IBT 4502</strain>
    </source>
</reference>
<organism evidence="5 6">
    <name type="scientific">Penicillium polonicum</name>
    <dbReference type="NCBI Taxonomy" id="60169"/>
    <lineage>
        <taxon>Eukaryota</taxon>
        <taxon>Fungi</taxon>
        <taxon>Dikarya</taxon>
        <taxon>Ascomycota</taxon>
        <taxon>Pezizomycotina</taxon>
        <taxon>Eurotiomycetes</taxon>
        <taxon>Eurotiomycetidae</taxon>
        <taxon>Eurotiales</taxon>
        <taxon>Aspergillaceae</taxon>
        <taxon>Penicillium</taxon>
    </lineage>
</organism>
<gene>
    <name evidence="5" type="ORF">PENPOL_c003G02216</name>
</gene>
<dbReference type="Gene3D" id="3.40.50.10810">
    <property type="entry name" value="Tandem AAA-ATPase domain"/>
    <property type="match status" value="1"/>
</dbReference>
<dbReference type="GO" id="GO:0005524">
    <property type="term" value="F:ATP binding"/>
    <property type="evidence" value="ECO:0007669"/>
    <property type="project" value="InterPro"/>
</dbReference>
<keyword evidence="6" id="KW-1185">Reference proteome</keyword>
<evidence type="ECO:0000256" key="2">
    <source>
        <dbReference type="ARBA" id="ARBA00022840"/>
    </source>
</evidence>
<dbReference type="InterPro" id="IPR038718">
    <property type="entry name" value="SNF2-like_sf"/>
</dbReference>
<keyword evidence="1" id="KW-0547">Nucleotide-binding</keyword>
<comment type="caution">
    <text evidence="5">The sequence shown here is derived from an EMBL/GenBank/DDBJ whole genome shotgun (WGS) entry which is preliminary data.</text>
</comment>